<dbReference type="RefSeq" id="WP_222405666.1">
    <property type="nucleotide sequence ID" value="NZ_JAHVKP010000001.1"/>
</dbReference>
<feature type="region of interest" description="Disordered" evidence="1">
    <location>
        <begin position="153"/>
        <end position="176"/>
    </location>
</feature>
<comment type="caution">
    <text evidence="2">The sequence shown here is derived from an EMBL/GenBank/DDBJ whole genome shotgun (WGS) entry which is preliminary data.</text>
</comment>
<feature type="compositionally biased region" description="Basic and acidic residues" evidence="1">
    <location>
        <begin position="159"/>
        <end position="169"/>
    </location>
</feature>
<dbReference type="Pfam" id="PF13148">
    <property type="entry name" value="DUF3987"/>
    <property type="match status" value="1"/>
</dbReference>
<name>A0A9Q3S308_9SPHN</name>
<dbReference type="InterPro" id="IPR025048">
    <property type="entry name" value="DUF3987"/>
</dbReference>
<evidence type="ECO:0000313" key="3">
    <source>
        <dbReference type="Proteomes" id="UP000824927"/>
    </source>
</evidence>
<dbReference type="EMBL" id="JAHVKP010000001">
    <property type="protein sequence ID" value="MBY6219018.1"/>
    <property type="molecule type" value="Genomic_DNA"/>
</dbReference>
<dbReference type="Proteomes" id="UP000824927">
    <property type="component" value="Unassembled WGS sequence"/>
</dbReference>
<dbReference type="AlphaFoldDB" id="A0A9Q3S308"/>
<evidence type="ECO:0000256" key="1">
    <source>
        <dbReference type="SAM" id="MobiDB-lite"/>
    </source>
</evidence>
<sequence length="506" mass="54719">MTAAAMKSAFENAETYTSWPAPDMSVLNEGRRDPVPMPADLFGPAWGLIEDLAEGAGTAPDYPAMAMLATVASLIGGKRKLRPYTTADWAVPCILWCAVVGDPSSRKSPALAAVTDPLRDLEKDNAESHSDALREFHEKSEWARASRKEWQDAVGKAVKSGEDKPRMPLDADEPCEPSRRRALTMDSTPESLGPILQGNPQGVLAFRDELAGWFTSFERYSPGGREFWLEAFNGSTFVIDRKGAKEPIVLPFNGVSVLGGIQPAKLADALLASPDDGLTARFLWAWPEKRPFKGRPRSIADKALLGTMLRRLDSLCWGTDGVGEQAAITLLLTPEAADIFEGWQIENAEVDQDSSALFKSFVGKQDGAVLRLALVAEYIAWAINGGPEPSTVSTASLAAAATFVDDYAKPMAERVYGDAALPQVERHAALLSRYILKHRMTSINLRTLKQSPHKAKLAAIRQADLMRAAADYLVDASILQPAPSRDGGGAGRASLDYLVNPLFLGA</sequence>
<reference evidence="2" key="1">
    <citation type="submission" date="2021-06" db="EMBL/GenBank/DDBJ databases">
        <title>50 bacteria genomes isolated from Dapeng, Shenzhen, China.</title>
        <authorList>
            <person name="Zheng W."/>
            <person name="Yu S."/>
            <person name="Huang Y."/>
        </authorList>
    </citation>
    <scope>NUCLEOTIDE SEQUENCE</scope>
    <source>
        <strain evidence="2">DP4N28-2</strain>
    </source>
</reference>
<proteinExistence type="predicted"/>
<organism evidence="2 3">
    <name type="scientific">Qipengyuania aquimaris</name>
    <dbReference type="NCBI Taxonomy" id="255984"/>
    <lineage>
        <taxon>Bacteria</taxon>
        <taxon>Pseudomonadati</taxon>
        <taxon>Pseudomonadota</taxon>
        <taxon>Alphaproteobacteria</taxon>
        <taxon>Sphingomonadales</taxon>
        <taxon>Erythrobacteraceae</taxon>
        <taxon>Qipengyuania</taxon>
    </lineage>
</organism>
<evidence type="ECO:0000313" key="2">
    <source>
        <dbReference type="EMBL" id="MBY6219018.1"/>
    </source>
</evidence>
<accession>A0A9Q3S308</accession>
<protein>
    <submittedName>
        <fullName evidence="2">DUF3987 domain-containing protein</fullName>
    </submittedName>
</protein>
<gene>
    <name evidence="2" type="ORF">KUV31_11770</name>
</gene>